<dbReference type="GO" id="GO:0003677">
    <property type="term" value="F:DNA binding"/>
    <property type="evidence" value="ECO:0007669"/>
    <property type="project" value="UniProtKB-UniRule"/>
</dbReference>
<dbReference type="PANTHER" id="PTHR12532:SF6">
    <property type="entry name" value="TRANSCRIPTIONAL REGULATORY PROTEIN YEBC-RELATED"/>
    <property type="match status" value="1"/>
</dbReference>
<dbReference type="SUPFAM" id="SSF75625">
    <property type="entry name" value="YebC-like"/>
    <property type="match status" value="1"/>
</dbReference>
<dbReference type="FunFam" id="1.10.10.200:FF:000002">
    <property type="entry name" value="Probable transcriptional regulatory protein CLM62_37755"/>
    <property type="match status" value="1"/>
</dbReference>
<dbReference type="InterPro" id="IPR017856">
    <property type="entry name" value="Integrase-like_N"/>
</dbReference>
<evidence type="ECO:0000256" key="6">
    <source>
        <dbReference type="HAMAP-Rule" id="MF_00693"/>
    </source>
</evidence>
<keyword evidence="10" id="KW-1185">Reference proteome</keyword>
<dbReference type="GO" id="GO:0006355">
    <property type="term" value="P:regulation of DNA-templated transcription"/>
    <property type="evidence" value="ECO:0007669"/>
    <property type="project" value="UniProtKB-UniRule"/>
</dbReference>
<dbReference type="InterPro" id="IPR048300">
    <property type="entry name" value="TACO1_YebC-like_2nd/3rd_dom"/>
</dbReference>
<keyword evidence="3 6" id="KW-0805">Transcription regulation</keyword>
<dbReference type="InterPro" id="IPR002876">
    <property type="entry name" value="Transcrip_reg_TACO1-like"/>
</dbReference>
<feature type="domain" description="TACO1/YebC-like N-terminal" evidence="8">
    <location>
        <begin position="5"/>
        <end position="75"/>
    </location>
</feature>
<dbReference type="NCBIfam" id="NF009044">
    <property type="entry name" value="PRK12378.1"/>
    <property type="match status" value="1"/>
</dbReference>
<evidence type="ECO:0000256" key="3">
    <source>
        <dbReference type="ARBA" id="ARBA00023015"/>
    </source>
</evidence>
<feature type="domain" description="TACO1/YebC-like second and third" evidence="7">
    <location>
        <begin position="81"/>
        <end position="236"/>
    </location>
</feature>
<comment type="caution">
    <text evidence="9">The sequence shown here is derived from an EMBL/GenBank/DDBJ whole genome shotgun (WGS) entry which is preliminary data.</text>
</comment>
<evidence type="ECO:0000256" key="1">
    <source>
        <dbReference type="ARBA" id="ARBA00008724"/>
    </source>
</evidence>
<dbReference type="OrthoDB" id="9781053at2"/>
<dbReference type="EMBL" id="LQZT01000001">
    <property type="protein sequence ID" value="OCW59315.1"/>
    <property type="molecule type" value="Genomic_DNA"/>
</dbReference>
<dbReference type="InterPro" id="IPR029072">
    <property type="entry name" value="YebC-like"/>
</dbReference>
<evidence type="ECO:0000259" key="8">
    <source>
        <dbReference type="Pfam" id="PF20772"/>
    </source>
</evidence>
<dbReference type="HAMAP" id="MF_00693">
    <property type="entry name" value="Transcrip_reg_TACO1"/>
    <property type="match status" value="1"/>
</dbReference>
<keyword evidence="4 6" id="KW-0238">DNA-binding</keyword>
<dbReference type="AlphaFoldDB" id="A0A1C1Z0N8"/>
<evidence type="ECO:0000256" key="5">
    <source>
        <dbReference type="ARBA" id="ARBA00023163"/>
    </source>
</evidence>
<dbReference type="Proteomes" id="UP000094795">
    <property type="component" value="Unassembled WGS sequence"/>
</dbReference>
<dbReference type="NCBIfam" id="TIGR01033">
    <property type="entry name" value="YebC/PmpR family DNA-binding transcriptional regulator"/>
    <property type="match status" value="1"/>
</dbReference>
<dbReference type="RefSeq" id="WP_066173794.1">
    <property type="nucleotide sequence ID" value="NZ_LQZT01000001.1"/>
</dbReference>
<name>A0A1C1Z0N8_9HYPH</name>
<dbReference type="PANTHER" id="PTHR12532">
    <property type="entry name" value="TRANSLATIONAL ACTIVATOR OF CYTOCHROME C OXIDASE 1"/>
    <property type="match status" value="1"/>
</dbReference>
<keyword evidence="2 6" id="KW-0963">Cytoplasm</keyword>
<dbReference type="InterPro" id="IPR049083">
    <property type="entry name" value="TACO1_YebC_N"/>
</dbReference>
<evidence type="ECO:0000256" key="4">
    <source>
        <dbReference type="ARBA" id="ARBA00023125"/>
    </source>
</evidence>
<evidence type="ECO:0000313" key="10">
    <source>
        <dbReference type="Proteomes" id="UP000094795"/>
    </source>
</evidence>
<reference evidence="9 10" key="1">
    <citation type="submission" date="2015-12" db="EMBL/GenBank/DDBJ databases">
        <authorList>
            <person name="Shamseldin A."/>
            <person name="Moawad H."/>
            <person name="Abd El-Rahim W.M."/>
            <person name="Sadowsky M.J."/>
        </authorList>
    </citation>
    <scope>NUCLEOTIDE SEQUENCE [LARGE SCALE GENOMIC DNA]</scope>
    <source>
        <strain evidence="9 10">JC234</strain>
    </source>
</reference>
<dbReference type="Gene3D" id="1.10.10.200">
    <property type="match status" value="1"/>
</dbReference>
<organism evidence="9 10">
    <name type="scientific">Hoeflea olei</name>
    <dbReference type="NCBI Taxonomy" id="1480615"/>
    <lineage>
        <taxon>Bacteria</taxon>
        <taxon>Pseudomonadati</taxon>
        <taxon>Pseudomonadota</taxon>
        <taxon>Alphaproteobacteria</taxon>
        <taxon>Hyphomicrobiales</taxon>
        <taxon>Rhizobiaceae</taxon>
        <taxon>Hoeflea</taxon>
    </lineage>
</organism>
<evidence type="ECO:0000256" key="2">
    <source>
        <dbReference type="ARBA" id="ARBA00022490"/>
    </source>
</evidence>
<evidence type="ECO:0000313" key="9">
    <source>
        <dbReference type="EMBL" id="OCW59315.1"/>
    </source>
</evidence>
<proteinExistence type="inferred from homology"/>
<dbReference type="Pfam" id="PF20772">
    <property type="entry name" value="TACO1_YebC_N"/>
    <property type="match status" value="1"/>
</dbReference>
<dbReference type="STRING" id="1480615.AWJ14_09725"/>
<keyword evidence="5 6" id="KW-0804">Transcription</keyword>
<dbReference type="InterPro" id="IPR026564">
    <property type="entry name" value="Transcrip_reg_TACO1-like_dom3"/>
</dbReference>
<dbReference type="Pfam" id="PF01709">
    <property type="entry name" value="Transcrip_reg"/>
    <property type="match status" value="1"/>
</dbReference>
<sequence>MAGHSQFKNIMHRKGRQDAVRSKMFSKLAREITVAAKMGAPDPAMNPRLRLAIQNAKAQSMPKDNIQRAINKAAGGDSENYEEVRYEGYGPGGVAVIVEALTDNRNRTASSVRAAFTKSGGALGETGSVGFMFSRVGEIIYPASAGDADAIMEAAIMAGADDVTSGEEEHVILCAFEDIGEVSGALEEALGEAQSVKAVWKPQTSAPVDEDKAQSVLKLIATLDDDDDVQNVYANFEVSDEVMAKLSA</sequence>
<dbReference type="GO" id="GO:0005829">
    <property type="term" value="C:cytosol"/>
    <property type="evidence" value="ECO:0007669"/>
    <property type="project" value="TreeGrafter"/>
</dbReference>
<gene>
    <name evidence="9" type="ORF">AWJ14_09725</name>
</gene>
<comment type="subcellular location">
    <subcellularLocation>
        <location evidence="6">Cytoplasm</location>
    </subcellularLocation>
</comment>
<dbReference type="NCBIfam" id="NF001030">
    <property type="entry name" value="PRK00110.1"/>
    <property type="match status" value="1"/>
</dbReference>
<accession>A0A1C1Z0N8</accession>
<evidence type="ECO:0000259" key="7">
    <source>
        <dbReference type="Pfam" id="PF01709"/>
    </source>
</evidence>
<dbReference type="Gene3D" id="3.30.70.980">
    <property type="match status" value="2"/>
</dbReference>
<comment type="similarity">
    <text evidence="1 6">Belongs to the TACO1 family.</text>
</comment>
<protein>
    <recommendedName>
        <fullName evidence="6">Probable transcriptional regulatory protein AWJ14_09725</fullName>
    </recommendedName>
</protein>